<keyword evidence="2" id="KW-1185">Reference proteome</keyword>
<accession>A0A430AFB0</accession>
<dbReference type="Gene3D" id="3.40.720.10">
    <property type="entry name" value="Alkaline Phosphatase, subunit A"/>
    <property type="match status" value="1"/>
</dbReference>
<dbReference type="GO" id="GO:0016787">
    <property type="term" value="F:hydrolase activity"/>
    <property type="evidence" value="ECO:0007669"/>
    <property type="project" value="UniProtKB-ARBA"/>
</dbReference>
<comment type="caution">
    <text evidence="1">The sequence shown here is derived from an EMBL/GenBank/DDBJ whole genome shotgun (WGS) entry which is preliminary data.</text>
</comment>
<protein>
    <submittedName>
        <fullName evidence="1">Nucleotide pyrophosphatase</fullName>
    </submittedName>
</protein>
<dbReference type="Pfam" id="PF01663">
    <property type="entry name" value="Phosphodiest"/>
    <property type="match status" value="1"/>
</dbReference>
<dbReference type="SUPFAM" id="SSF53649">
    <property type="entry name" value="Alkaline phosphatase-like"/>
    <property type="match status" value="1"/>
</dbReference>
<dbReference type="PANTHER" id="PTHR10151">
    <property type="entry name" value="ECTONUCLEOTIDE PYROPHOSPHATASE/PHOSPHODIESTERASE"/>
    <property type="match status" value="1"/>
</dbReference>
<gene>
    <name evidence="1" type="ORF">CBF30_09140</name>
</gene>
<dbReference type="OrthoDB" id="8580666at2"/>
<dbReference type="AlphaFoldDB" id="A0A430AFB0"/>
<proteinExistence type="predicted"/>
<dbReference type="RefSeq" id="WP_126825597.1">
    <property type="nucleotide sequence ID" value="NZ_JBHLWU010000001.1"/>
</dbReference>
<dbReference type="InterPro" id="IPR017850">
    <property type="entry name" value="Alkaline_phosphatase_core_sf"/>
</dbReference>
<sequence length="273" mass="31077">MQNKLIFIVLDGCRYEAAMEQLGYMNHLVEHGKASSYKVQAEMPSNSRPLYEVLMTGVPTYQNGITTNASVRNSKEQSIFSLCKEQNKKTAAAAYHWVSELYNEAPFSIFNHRFQENPEKNIQQGLFYFEDTYPDSHLFADAHALIERSQPDFVLVHSMNIDDAGHKYGGFSKEYFGMVNRVDNVLGLFLPKWVEQGYQVIVTSDHGMDEHGIHGGSLSAHREVPLFVISDKIEAEKRTELIPQLQLAPFACQLLKIPVAEKMVTVTFPKWIQ</sequence>
<dbReference type="PANTHER" id="PTHR10151:SF120">
    <property type="entry name" value="BIS(5'-ADENOSYL)-TRIPHOSPHATASE"/>
    <property type="match status" value="1"/>
</dbReference>
<name>A0A430AFB0_9ENTE</name>
<organism evidence="1 2">
    <name type="scientific">Vagococcus entomophilus</name>
    <dbReference type="NCBI Taxonomy" id="1160095"/>
    <lineage>
        <taxon>Bacteria</taxon>
        <taxon>Bacillati</taxon>
        <taxon>Bacillota</taxon>
        <taxon>Bacilli</taxon>
        <taxon>Lactobacillales</taxon>
        <taxon>Enterococcaceae</taxon>
        <taxon>Vagococcus</taxon>
    </lineage>
</organism>
<dbReference type="InterPro" id="IPR002591">
    <property type="entry name" value="Phosphodiest/P_Trfase"/>
</dbReference>
<evidence type="ECO:0000313" key="2">
    <source>
        <dbReference type="Proteomes" id="UP000288669"/>
    </source>
</evidence>
<reference evidence="1 2" key="1">
    <citation type="submission" date="2017-05" db="EMBL/GenBank/DDBJ databases">
        <title>Vagococcus spp. assemblies.</title>
        <authorList>
            <person name="Gulvik C.A."/>
        </authorList>
    </citation>
    <scope>NUCLEOTIDE SEQUENCE [LARGE SCALE GENOMIC DNA]</scope>
    <source>
        <strain evidence="1 2">DSM 24756</strain>
    </source>
</reference>
<dbReference type="Proteomes" id="UP000288669">
    <property type="component" value="Unassembled WGS sequence"/>
</dbReference>
<evidence type="ECO:0000313" key="1">
    <source>
        <dbReference type="EMBL" id="RSU06408.1"/>
    </source>
</evidence>
<dbReference type="EMBL" id="NGJZ01000003">
    <property type="protein sequence ID" value="RSU06408.1"/>
    <property type="molecule type" value="Genomic_DNA"/>
</dbReference>